<feature type="compositionally biased region" description="Basic and acidic residues" evidence="1">
    <location>
        <begin position="33"/>
        <end position="44"/>
    </location>
</feature>
<keyword evidence="3" id="KW-1185">Reference proteome</keyword>
<proteinExistence type="predicted"/>
<name>A0A8H5MXU0_9HYPO</name>
<feature type="compositionally biased region" description="Basic and acidic residues" evidence="1">
    <location>
        <begin position="1"/>
        <end position="13"/>
    </location>
</feature>
<feature type="region of interest" description="Disordered" evidence="1">
    <location>
        <begin position="1"/>
        <end position="44"/>
    </location>
</feature>
<evidence type="ECO:0000313" key="2">
    <source>
        <dbReference type="EMBL" id="KAF5544852.1"/>
    </source>
</evidence>
<accession>A0A8H5MXU0</accession>
<dbReference type="EMBL" id="JAAOAO010000375">
    <property type="protein sequence ID" value="KAF5544852.1"/>
    <property type="molecule type" value="Genomic_DNA"/>
</dbReference>
<sequence length="122" mass="13145">MADKKNNIGERKRSATTATLTIPVIQGSSPARPVDKSGEKAAKKVKTTEIETVESKAEHKRDKLLAATSTRRKCVYGGIVNIISIGTSYMAVLYNIAGPAVAILLRLLSRIGRLANQPAKQE</sequence>
<protein>
    <submittedName>
        <fullName evidence="2">Uncharacterized protein</fullName>
    </submittedName>
</protein>
<organism evidence="2 3">
    <name type="scientific">Fusarium napiforme</name>
    <dbReference type="NCBI Taxonomy" id="42672"/>
    <lineage>
        <taxon>Eukaryota</taxon>
        <taxon>Fungi</taxon>
        <taxon>Dikarya</taxon>
        <taxon>Ascomycota</taxon>
        <taxon>Pezizomycotina</taxon>
        <taxon>Sordariomycetes</taxon>
        <taxon>Hypocreomycetidae</taxon>
        <taxon>Hypocreales</taxon>
        <taxon>Nectriaceae</taxon>
        <taxon>Fusarium</taxon>
        <taxon>Fusarium fujikuroi species complex</taxon>
    </lineage>
</organism>
<dbReference type="Proteomes" id="UP000574317">
    <property type="component" value="Unassembled WGS sequence"/>
</dbReference>
<comment type="caution">
    <text evidence="2">The sequence shown here is derived from an EMBL/GenBank/DDBJ whole genome shotgun (WGS) entry which is preliminary data.</text>
</comment>
<gene>
    <name evidence="2" type="ORF">FNAPI_9291</name>
</gene>
<evidence type="ECO:0000256" key="1">
    <source>
        <dbReference type="SAM" id="MobiDB-lite"/>
    </source>
</evidence>
<dbReference type="AlphaFoldDB" id="A0A8H5MXU0"/>
<reference evidence="2 3" key="1">
    <citation type="submission" date="2020-05" db="EMBL/GenBank/DDBJ databases">
        <title>Identification and distribution of gene clusters putatively required for synthesis of sphingolipid metabolism inhibitors in phylogenetically diverse species of the filamentous fungus Fusarium.</title>
        <authorList>
            <person name="Kim H.-S."/>
            <person name="Busman M."/>
            <person name="Brown D.W."/>
            <person name="Divon H."/>
            <person name="Uhlig S."/>
            <person name="Proctor R.H."/>
        </authorList>
    </citation>
    <scope>NUCLEOTIDE SEQUENCE [LARGE SCALE GENOMIC DNA]</scope>
    <source>
        <strain evidence="2 3">NRRL 25196</strain>
    </source>
</reference>
<evidence type="ECO:0000313" key="3">
    <source>
        <dbReference type="Proteomes" id="UP000574317"/>
    </source>
</evidence>